<evidence type="ECO:0000256" key="2">
    <source>
        <dbReference type="ARBA" id="ARBA00004651"/>
    </source>
</evidence>
<proteinExistence type="predicted"/>
<evidence type="ECO:0000256" key="7">
    <source>
        <dbReference type="ARBA" id="ARBA00022777"/>
    </source>
</evidence>
<feature type="transmembrane region" description="Helical" evidence="9">
    <location>
        <begin position="44"/>
        <end position="63"/>
    </location>
</feature>
<evidence type="ECO:0000313" key="12">
    <source>
        <dbReference type="Proteomes" id="UP000005234"/>
    </source>
</evidence>
<reference evidence="11" key="1">
    <citation type="submission" date="2012-02" db="EMBL/GenBank/DDBJ databases">
        <title>The complete genome of Frateuria aurantia DSM 6220.</title>
        <authorList>
            <consortium name="US DOE Joint Genome Institute (JGI-PGF)"/>
            <person name="Lucas S."/>
            <person name="Copeland A."/>
            <person name="Lapidus A."/>
            <person name="Glavina del Rio T."/>
            <person name="Dalin E."/>
            <person name="Tice H."/>
            <person name="Bruce D."/>
            <person name="Goodwin L."/>
            <person name="Pitluck S."/>
            <person name="Peters L."/>
            <person name="Ovchinnikova G."/>
            <person name="Teshima H."/>
            <person name="Kyrpides N."/>
            <person name="Mavromatis K."/>
            <person name="Ivanova N."/>
            <person name="Brettin T."/>
            <person name="Detter J.C."/>
            <person name="Han C."/>
            <person name="Larimer F."/>
            <person name="Land M."/>
            <person name="Hauser L."/>
            <person name="Markowitz V."/>
            <person name="Cheng J.-F."/>
            <person name="Hugenholtz P."/>
            <person name="Woyke T."/>
            <person name="Wu D."/>
            <person name="Brambilla E."/>
            <person name="Klenk H.-P."/>
            <person name="Eisen J.A."/>
        </authorList>
    </citation>
    <scope>NUCLEOTIDE SEQUENCE</scope>
    <source>
        <strain evidence="11">DSM 6220</strain>
    </source>
</reference>
<evidence type="ECO:0000256" key="9">
    <source>
        <dbReference type="SAM" id="Phobius"/>
    </source>
</evidence>
<dbReference type="SMART" id="SM00388">
    <property type="entry name" value="HisKA"/>
    <property type="match status" value="1"/>
</dbReference>
<evidence type="ECO:0000256" key="5">
    <source>
        <dbReference type="ARBA" id="ARBA00022553"/>
    </source>
</evidence>
<dbReference type="SUPFAM" id="SSF55874">
    <property type="entry name" value="ATPase domain of HSP90 chaperone/DNA topoisomerase II/histidine kinase"/>
    <property type="match status" value="1"/>
</dbReference>
<dbReference type="InterPro" id="IPR003661">
    <property type="entry name" value="HisK_dim/P_dom"/>
</dbReference>
<dbReference type="InterPro" id="IPR036097">
    <property type="entry name" value="HisK_dim/P_sf"/>
</dbReference>
<sequence length="331" mass="37694">MEREQARRRNARQWRAHRLIANWIFAGLAGSMVLLGWLVSESWVPLWLGVVGAVLAAALVWWWERRAWHPVLELARMAALSVDRPLQETTPHSHLSLTDLGDPDLRSLGDVMQVLLERVRGFDARERSFTRDASHELRSPLTMIKMSVDTLSGDQFISPSGLRSLHRIRRATRELEIMVDALLLLARESDNGTHEQVFVINEVLQQELEHARGLLDYSDTELHLHESACFALKASPKAFAVMCWQLIRNAHRQQRGGQITLSILVDSLLVSSSTGTQHMMALAEESDRHGFEIAIAYRISERYGWPLELEHDPLQGPIARVRFPHVEPMPP</sequence>
<dbReference type="InterPro" id="IPR005467">
    <property type="entry name" value="His_kinase_dom"/>
</dbReference>
<protein>
    <recommendedName>
        <fullName evidence="3">histidine kinase</fullName>
        <ecNumber evidence="3">2.7.13.3</ecNumber>
    </recommendedName>
</protein>
<dbReference type="HOGENOM" id="CLU_849248_0_0_6"/>
<dbReference type="GO" id="GO:0005886">
    <property type="term" value="C:plasma membrane"/>
    <property type="evidence" value="ECO:0007669"/>
    <property type="project" value="UniProtKB-SubCell"/>
</dbReference>
<dbReference type="AlphaFoldDB" id="H8L5M1"/>
<evidence type="ECO:0000313" key="11">
    <source>
        <dbReference type="EMBL" id="AFC86675.1"/>
    </source>
</evidence>
<name>H8L5M1_FRAAD</name>
<dbReference type="InterPro" id="IPR050980">
    <property type="entry name" value="2C_sensor_his_kinase"/>
</dbReference>
<feature type="transmembrane region" description="Helical" evidence="9">
    <location>
        <begin position="20"/>
        <end position="38"/>
    </location>
</feature>
<evidence type="ECO:0000256" key="3">
    <source>
        <dbReference type="ARBA" id="ARBA00012438"/>
    </source>
</evidence>
<evidence type="ECO:0000259" key="10">
    <source>
        <dbReference type="PROSITE" id="PS50109"/>
    </source>
</evidence>
<feature type="domain" description="Histidine kinase" evidence="10">
    <location>
        <begin position="132"/>
        <end position="327"/>
    </location>
</feature>
<dbReference type="OrthoDB" id="9121563at2"/>
<comment type="subcellular location">
    <subcellularLocation>
        <location evidence="2">Cell membrane</location>
        <topology evidence="2">Multi-pass membrane protein</topology>
    </subcellularLocation>
</comment>
<keyword evidence="12" id="KW-1185">Reference proteome</keyword>
<dbReference type="Proteomes" id="UP000005234">
    <property type="component" value="Chromosome"/>
</dbReference>
<evidence type="ECO:0000256" key="6">
    <source>
        <dbReference type="ARBA" id="ARBA00022679"/>
    </source>
</evidence>
<dbReference type="SUPFAM" id="SSF47384">
    <property type="entry name" value="Homodimeric domain of signal transducing histidine kinase"/>
    <property type="match status" value="1"/>
</dbReference>
<comment type="catalytic activity">
    <reaction evidence="1">
        <text>ATP + protein L-histidine = ADP + protein N-phospho-L-histidine.</text>
        <dbReference type="EC" id="2.7.13.3"/>
    </reaction>
</comment>
<keyword evidence="9" id="KW-0472">Membrane</keyword>
<organism evidence="11 12">
    <name type="scientific">Frateuria aurantia (strain ATCC 33424 / DSM 6220 / KCTC 2777 / LMG 1558 / NBRC 3245 / NCIMB 13370)</name>
    <name type="common">Acetobacter aurantius</name>
    <dbReference type="NCBI Taxonomy" id="767434"/>
    <lineage>
        <taxon>Bacteria</taxon>
        <taxon>Pseudomonadati</taxon>
        <taxon>Pseudomonadota</taxon>
        <taxon>Gammaproteobacteria</taxon>
        <taxon>Lysobacterales</taxon>
        <taxon>Rhodanobacteraceae</taxon>
        <taxon>Frateuria</taxon>
    </lineage>
</organism>
<keyword evidence="5" id="KW-0597">Phosphoprotein</keyword>
<dbReference type="PANTHER" id="PTHR44936:SF9">
    <property type="entry name" value="SENSOR PROTEIN CREC"/>
    <property type="match status" value="1"/>
</dbReference>
<keyword evidence="9" id="KW-0812">Transmembrane</keyword>
<dbReference type="EMBL" id="CP003350">
    <property type="protein sequence ID" value="AFC86675.1"/>
    <property type="molecule type" value="Genomic_DNA"/>
</dbReference>
<dbReference type="PANTHER" id="PTHR44936">
    <property type="entry name" value="SENSOR PROTEIN CREC"/>
    <property type="match status" value="1"/>
</dbReference>
<dbReference type="STRING" id="767434.Fraau_2307"/>
<dbReference type="Pfam" id="PF00512">
    <property type="entry name" value="HisKA"/>
    <property type="match status" value="1"/>
</dbReference>
<dbReference type="EC" id="2.7.13.3" evidence="3"/>
<keyword evidence="8" id="KW-0902">Two-component regulatory system</keyword>
<dbReference type="InterPro" id="IPR036890">
    <property type="entry name" value="HATPase_C_sf"/>
</dbReference>
<dbReference type="eggNOG" id="COG0642">
    <property type="taxonomic scope" value="Bacteria"/>
</dbReference>
<keyword evidence="7 11" id="KW-0418">Kinase</keyword>
<accession>H8L5M1</accession>
<dbReference type="GO" id="GO:0000155">
    <property type="term" value="F:phosphorelay sensor kinase activity"/>
    <property type="evidence" value="ECO:0007669"/>
    <property type="project" value="InterPro"/>
</dbReference>
<dbReference type="CDD" id="cd00082">
    <property type="entry name" value="HisKA"/>
    <property type="match status" value="1"/>
</dbReference>
<keyword evidence="6" id="KW-0808">Transferase</keyword>
<dbReference type="RefSeq" id="WP_014403678.1">
    <property type="nucleotide sequence ID" value="NC_017033.1"/>
</dbReference>
<evidence type="ECO:0000256" key="1">
    <source>
        <dbReference type="ARBA" id="ARBA00000085"/>
    </source>
</evidence>
<gene>
    <name evidence="11" type="ordered locus">Fraau_2307</name>
</gene>
<keyword evidence="4" id="KW-1003">Cell membrane</keyword>
<evidence type="ECO:0000256" key="8">
    <source>
        <dbReference type="ARBA" id="ARBA00023012"/>
    </source>
</evidence>
<dbReference type="PROSITE" id="PS50109">
    <property type="entry name" value="HIS_KIN"/>
    <property type="match status" value="1"/>
</dbReference>
<dbReference type="Gene3D" id="1.10.287.130">
    <property type="match status" value="1"/>
</dbReference>
<evidence type="ECO:0000256" key="4">
    <source>
        <dbReference type="ARBA" id="ARBA00022475"/>
    </source>
</evidence>
<keyword evidence="9" id="KW-1133">Transmembrane helix</keyword>
<dbReference type="KEGG" id="fau:Fraau_2307"/>